<dbReference type="PRINTS" id="PR00081">
    <property type="entry name" value="GDHRDH"/>
</dbReference>
<reference evidence="2" key="1">
    <citation type="submission" date="2021-01" db="EMBL/GenBank/DDBJ databases">
        <title>Microvirga sp.</title>
        <authorList>
            <person name="Kim M.K."/>
        </authorList>
    </citation>
    <scope>NUCLEOTIDE SEQUENCE</scope>
    <source>
        <strain evidence="2">5420S-16</strain>
    </source>
</reference>
<comment type="caution">
    <text evidence="2">The sequence shown here is derived from an EMBL/GenBank/DDBJ whole genome shotgun (WGS) entry which is preliminary data.</text>
</comment>
<dbReference type="GO" id="GO:0016616">
    <property type="term" value="F:oxidoreductase activity, acting on the CH-OH group of donors, NAD or NADP as acceptor"/>
    <property type="evidence" value="ECO:0007669"/>
    <property type="project" value="TreeGrafter"/>
</dbReference>
<dbReference type="PANTHER" id="PTHR42760">
    <property type="entry name" value="SHORT-CHAIN DEHYDROGENASES/REDUCTASES FAMILY MEMBER"/>
    <property type="match status" value="1"/>
</dbReference>
<dbReference type="AlphaFoldDB" id="A0A937D1J7"/>
<accession>A0A937D1J7</accession>
<organism evidence="2 3">
    <name type="scientific">Microvirga aerilata</name>
    <dbReference type="NCBI Taxonomy" id="670292"/>
    <lineage>
        <taxon>Bacteria</taxon>
        <taxon>Pseudomonadati</taxon>
        <taxon>Pseudomonadota</taxon>
        <taxon>Alphaproteobacteria</taxon>
        <taxon>Hyphomicrobiales</taxon>
        <taxon>Methylobacteriaceae</taxon>
        <taxon>Microvirga</taxon>
    </lineage>
</organism>
<dbReference type="FunFam" id="3.40.50.720:FF:000084">
    <property type="entry name" value="Short-chain dehydrogenase reductase"/>
    <property type="match status" value="1"/>
</dbReference>
<proteinExistence type="inferred from homology"/>
<dbReference type="InterPro" id="IPR020904">
    <property type="entry name" value="Sc_DH/Rdtase_CS"/>
</dbReference>
<dbReference type="InterPro" id="IPR036291">
    <property type="entry name" value="NAD(P)-bd_dom_sf"/>
</dbReference>
<protein>
    <submittedName>
        <fullName evidence="2">SDR family oxidoreductase</fullName>
    </submittedName>
</protein>
<dbReference type="InterPro" id="IPR002347">
    <property type="entry name" value="SDR_fam"/>
</dbReference>
<evidence type="ECO:0000313" key="2">
    <source>
        <dbReference type="EMBL" id="MBL0406022.1"/>
    </source>
</evidence>
<gene>
    <name evidence="2" type="ORF">JKG68_18840</name>
</gene>
<keyword evidence="3" id="KW-1185">Reference proteome</keyword>
<dbReference type="PROSITE" id="PS00061">
    <property type="entry name" value="ADH_SHORT"/>
    <property type="match status" value="1"/>
</dbReference>
<dbReference type="Pfam" id="PF13561">
    <property type="entry name" value="adh_short_C2"/>
    <property type="match status" value="1"/>
</dbReference>
<dbReference type="Proteomes" id="UP000605848">
    <property type="component" value="Unassembled WGS sequence"/>
</dbReference>
<name>A0A937D1J7_9HYPH</name>
<dbReference type="PRINTS" id="PR00080">
    <property type="entry name" value="SDRFAMILY"/>
</dbReference>
<dbReference type="RefSeq" id="WP_202062621.1">
    <property type="nucleotide sequence ID" value="NZ_JAEQMY010000032.1"/>
</dbReference>
<dbReference type="SUPFAM" id="SSF51735">
    <property type="entry name" value="NAD(P)-binding Rossmann-fold domains"/>
    <property type="match status" value="1"/>
</dbReference>
<dbReference type="EMBL" id="JAEQMY010000032">
    <property type="protein sequence ID" value="MBL0406022.1"/>
    <property type="molecule type" value="Genomic_DNA"/>
</dbReference>
<evidence type="ECO:0000313" key="3">
    <source>
        <dbReference type="Proteomes" id="UP000605848"/>
    </source>
</evidence>
<comment type="similarity">
    <text evidence="1">Belongs to the short-chain dehydrogenases/reductases (SDR) family.</text>
</comment>
<evidence type="ECO:0000256" key="1">
    <source>
        <dbReference type="ARBA" id="ARBA00006484"/>
    </source>
</evidence>
<dbReference type="Gene3D" id="3.40.50.720">
    <property type="entry name" value="NAD(P)-binding Rossmann-like Domain"/>
    <property type="match status" value="1"/>
</dbReference>
<sequence>MSPTNDSSRKTAVVTGGGTGLGLACVKRLMREGYQVHVLGKDTEEDLRDPSITFTDFDVTNEAAALDFAASIGEVDTLVNAAGIILHDRREFSTEGFRRVVDVNLHGTQIMASALHANLKARKGSVLNFASMWSVFGSGRNPAYSASKGAVLQLTRSLAVAWAEDGIRVNAVAPGWIKTRMSVNAMTDPVRSEAIMRRVPLGYWGDPEDVAAAAWFLISPEARYITGVMLPIDGGYSIA</sequence>